<keyword evidence="3" id="KW-1185">Reference proteome</keyword>
<feature type="compositionally biased region" description="Basic and acidic residues" evidence="1">
    <location>
        <begin position="13"/>
        <end position="25"/>
    </location>
</feature>
<protein>
    <submittedName>
        <fullName evidence="2">Uncharacterized protein</fullName>
    </submittedName>
</protein>
<evidence type="ECO:0000313" key="3">
    <source>
        <dbReference type="Proteomes" id="UP000095751"/>
    </source>
</evidence>
<accession>A0A1E7FJS6</accession>
<sequence length="114" mass="13210">MATTNRFSTSNHRKSEGEHHEEDSQLKLMPEWDNFQLDRYAKVIMFGEQAKADQWMTILLWWVWTYVNKEGPLTGDTIRNLRGTLVGAALILRKDPIPDGYLIPVQKALQGQPR</sequence>
<dbReference type="Proteomes" id="UP000095751">
    <property type="component" value="Unassembled WGS sequence"/>
</dbReference>
<dbReference type="AlphaFoldDB" id="A0A1E7FJS6"/>
<feature type="compositionally biased region" description="Polar residues" evidence="1">
    <location>
        <begin position="1"/>
        <end position="10"/>
    </location>
</feature>
<evidence type="ECO:0000313" key="2">
    <source>
        <dbReference type="EMBL" id="OEU18430.1"/>
    </source>
</evidence>
<organism evidence="2 3">
    <name type="scientific">Fragilariopsis cylindrus CCMP1102</name>
    <dbReference type="NCBI Taxonomy" id="635003"/>
    <lineage>
        <taxon>Eukaryota</taxon>
        <taxon>Sar</taxon>
        <taxon>Stramenopiles</taxon>
        <taxon>Ochrophyta</taxon>
        <taxon>Bacillariophyta</taxon>
        <taxon>Bacillariophyceae</taxon>
        <taxon>Bacillariophycidae</taxon>
        <taxon>Bacillariales</taxon>
        <taxon>Bacillariaceae</taxon>
        <taxon>Fragilariopsis</taxon>
    </lineage>
</organism>
<gene>
    <name evidence="2" type="ORF">FRACYDRAFT_236709</name>
</gene>
<reference evidence="2 3" key="1">
    <citation type="submission" date="2016-09" db="EMBL/GenBank/DDBJ databases">
        <title>Extensive genetic diversity and differential bi-allelic expression allows diatom success in the polar Southern Ocean.</title>
        <authorList>
            <consortium name="DOE Joint Genome Institute"/>
            <person name="Mock T."/>
            <person name="Otillar R.P."/>
            <person name="Strauss J."/>
            <person name="Dupont C."/>
            <person name="Frickenhaus S."/>
            <person name="Maumus F."/>
            <person name="Mcmullan M."/>
            <person name="Sanges R."/>
            <person name="Schmutz J."/>
            <person name="Toseland A."/>
            <person name="Valas R."/>
            <person name="Veluchamy A."/>
            <person name="Ward B.J."/>
            <person name="Allen A."/>
            <person name="Barry K."/>
            <person name="Falciatore A."/>
            <person name="Ferrante M."/>
            <person name="Fortunato A.E."/>
            <person name="Gloeckner G."/>
            <person name="Gruber A."/>
            <person name="Hipkin R."/>
            <person name="Janech M."/>
            <person name="Kroth P."/>
            <person name="Leese F."/>
            <person name="Lindquist E."/>
            <person name="Lyon B.R."/>
            <person name="Martin J."/>
            <person name="Mayer C."/>
            <person name="Parker M."/>
            <person name="Quesneville H."/>
            <person name="Raymond J."/>
            <person name="Uhlig C."/>
            <person name="Valentin K.U."/>
            <person name="Worden A.Z."/>
            <person name="Armbrust E.V."/>
            <person name="Bowler C."/>
            <person name="Green B."/>
            <person name="Moulton V."/>
            <person name="Van Oosterhout C."/>
            <person name="Grigoriev I."/>
        </authorList>
    </citation>
    <scope>NUCLEOTIDE SEQUENCE [LARGE SCALE GENOMIC DNA]</scope>
    <source>
        <strain evidence="2 3">CCMP1102</strain>
    </source>
</reference>
<name>A0A1E7FJS6_9STRA</name>
<evidence type="ECO:0000256" key="1">
    <source>
        <dbReference type="SAM" id="MobiDB-lite"/>
    </source>
</evidence>
<feature type="region of interest" description="Disordered" evidence="1">
    <location>
        <begin position="1"/>
        <end position="25"/>
    </location>
</feature>
<dbReference type="OrthoDB" id="51992at2759"/>
<proteinExistence type="predicted"/>
<dbReference type="InParanoid" id="A0A1E7FJS6"/>
<dbReference type="EMBL" id="KV784356">
    <property type="protein sequence ID" value="OEU18430.1"/>
    <property type="molecule type" value="Genomic_DNA"/>
</dbReference>
<dbReference type="KEGG" id="fcy:FRACYDRAFT_236709"/>